<dbReference type="Pfam" id="PF02325">
    <property type="entry name" value="CCB3_YggT"/>
    <property type="match status" value="1"/>
</dbReference>
<dbReference type="PATRIC" id="fig|571915.4.peg.2296"/>
<dbReference type="EMBL" id="CP011542">
    <property type="protein sequence ID" value="AKK06474.1"/>
    <property type="molecule type" value="Genomic_DNA"/>
</dbReference>
<dbReference type="AlphaFoldDB" id="A0A0G3GZ68"/>
<accession>A0A0G3GZ68</accession>
<reference evidence="3" key="2">
    <citation type="submission" date="2015-05" db="EMBL/GenBank/DDBJ databases">
        <title>Complete genome sequence of Corynebacterium mustelae DSM 45274, isolated from various tissues of a male ferret with lethal sepsis.</title>
        <authorList>
            <person name="Ruckert C."/>
            <person name="Albersmeier A."/>
            <person name="Winkler A."/>
            <person name="Tauch A."/>
        </authorList>
    </citation>
    <scope>NUCLEOTIDE SEQUENCE [LARGE SCALE GENOMIC DNA]</scope>
    <source>
        <strain evidence="3">DSM 45274</strain>
    </source>
</reference>
<evidence type="ECO:0000256" key="1">
    <source>
        <dbReference type="SAM" id="Phobius"/>
    </source>
</evidence>
<keyword evidence="1" id="KW-1133">Transmembrane helix</keyword>
<gene>
    <name evidence="2" type="ORF">CMUST_10790</name>
</gene>
<dbReference type="KEGG" id="cmv:CMUST_10790"/>
<evidence type="ECO:0000313" key="3">
    <source>
        <dbReference type="Proteomes" id="UP000035199"/>
    </source>
</evidence>
<name>A0A0G3GZ68_9CORY</name>
<dbReference type="GO" id="GO:0016020">
    <property type="term" value="C:membrane"/>
    <property type="evidence" value="ECO:0007669"/>
    <property type="project" value="InterPro"/>
</dbReference>
<feature type="transmembrane region" description="Helical" evidence="1">
    <location>
        <begin position="71"/>
        <end position="91"/>
    </location>
</feature>
<evidence type="ECO:0000313" key="2">
    <source>
        <dbReference type="EMBL" id="AKK06474.1"/>
    </source>
</evidence>
<protein>
    <submittedName>
        <fullName evidence="2">YGGT family protein</fullName>
    </submittedName>
</protein>
<keyword evidence="3" id="KW-1185">Reference proteome</keyword>
<dbReference type="RefSeq" id="WP_083987529.1">
    <property type="nucleotide sequence ID" value="NZ_CP011542.1"/>
</dbReference>
<proteinExistence type="predicted"/>
<dbReference type="OrthoDB" id="3216131at2"/>
<keyword evidence="1" id="KW-0472">Membrane</keyword>
<keyword evidence="1" id="KW-0812">Transmembrane</keyword>
<dbReference type="InterPro" id="IPR003425">
    <property type="entry name" value="CCB3/YggT"/>
</dbReference>
<reference evidence="2 3" key="1">
    <citation type="journal article" date="2015" name="Genome Announc.">
        <title>Complete Genome Sequence of the Type Strain Corynebacterium mustelae DSM 45274, Isolated from Various Tissues of a Male Ferret with Lethal Sepsis.</title>
        <authorList>
            <person name="Ruckert C."/>
            <person name="Eimer J."/>
            <person name="Winkler A."/>
            <person name="Tauch A."/>
        </authorList>
    </citation>
    <scope>NUCLEOTIDE SEQUENCE [LARGE SCALE GENOMIC DNA]</scope>
    <source>
        <strain evidence="2 3">DSM 45274</strain>
    </source>
</reference>
<feature type="transmembrane region" description="Helical" evidence="1">
    <location>
        <begin position="6"/>
        <end position="25"/>
    </location>
</feature>
<dbReference type="Proteomes" id="UP000035199">
    <property type="component" value="Chromosome"/>
</dbReference>
<sequence>MEVVKFALSWAIEIYMYILIGRILVEMIVSFSRNFTAPSWFTRFAETLFVLTDPPVKALRSIIPPLRMNNVALDLSVLVLYFGLSLLQLVVQQVL</sequence>
<organism evidence="2 3">
    <name type="scientific">Corynebacterium mustelae</name>
    <dbReference type="NCBI Taxonomy" id="571915"/>
    <lineage>
        <taxon>Bacteria</taxon>
        <taxon>Bacillati</taxon>
        <taxon>Actinomycetota</taxon>
        <taxon>Actinomycetes</taxon>
        <taxon>Mycobacteriales</taxon>
        <taxon>Corynebacteriaceae</taxon>
        <taxon>Corynebacterium</taxon>
    </lineage>
</organism>
<dbReference type="STRING" id="571915.CMUST_10790"/>